<gene>
    <name evidence="2" type="ORF">QPX42_09930</name>
</gene>
<feature type="transmembrane region" description="Helical" evidence="1">
    <location>
        <begin position="86"/>
        <end position="104"/>
    </location>
</feature>
<comment type="caution">
    <text evidence="2">The sequence shown here is derived from an EMBL/GenBank/DDBJ whole genome shotgun (WGS) entry which is preliminary data.</text>
</comment>
<evidence type="ECO:0000313" key="3">
    <source>
        <dbReference type="Proteomes" id="UP001224412"/>
    </source>
</evidence>
<dbReference type="Proteomes" id="UP001224412">
    <property type="component" value="Unassembled WGS sequence"/>
</dbReference>
<feature type="transmembrane region" description="Helical" evidence="1">
    <location>
        <begin position="184"/>
        <end position="206"/>
    </location>
</feature>
<dbReference type="RefSeq" id="WP_284599378.1">
    <property type="nucleotide sequence ID" value="NZ_JASNVH010000019.1"/>
</dbReference>
<dbReference type="AlphaFoldDB" id="A0AAP4BRZ7"/>
<keyword evidence="1" id="KW-0472">Membrane</keyword>
<feature type="transmembrane region" description="Helical" evidence="1">
    <location>
        <begin position="150"/>
        <end position="172"/>
    </location>
</feature>
<name>A0AAP4BRZ7_9CORY</name>
<proteinExistence type="predicted"/>
<evidence type="ECO:0000256" key="1">
    <source>
        <dbReference type="SAM" id="Phobius"/>
    </source>
</evidence>
<reference evidence="2" key="1">
    <citation type="submission" date="2023-05" db="EMBL/GenBank/DDBJ databases">
        <title>Metabolic capabilities are highly conserved among human nasal-associated Corynebacterium species in pangenomic analyses.</title>
        <authorList>
            <person name="Tran T.H."/>
            <person name="Roberts A.Q."/>
            <person name="Escapa I.F."/>
            <person name="Gao W."/>
            <person name="Conlan S."/>
            <person name="Kong H."/>
            <person name="Segre J.A."/>
            <person name="Kelly M.S."/>
            <person name="Lemon K.P."/>
        </authorList>
    </citation>
    <scope>NUCLEOTIDE SEQUENCE</scope>
    <source>
        <strain evidence="2">KPL2773</strain>
    </source>
</reference>
<feature type="non-terminal residue" evidence="2">
    <location>
        <position position="1"/>
    </location>
</feature>
<dbReference type="EMBL" id="JASNVH010000019">
    <property type="protein sequence ID" value="MDK4307852.1"/>
    <property type="molecule type" value="Genomic_DNA"/>
</dbReference>
<feature type="transmembrane region" description="Helical" evidence="1">
    <location>
        <begin position="43"/>
        <end position="66"/>
    </location>
</feature>
<evidence type="ECO:0000313" key="2">
    <source>
        <dbReference type="EMBL" id="MDK4307852.1"/>
    </source>
</evidence>
<keyword evidence="1" id="KW-0812">Transmembrane</keyword>
<accession>A0AAP4BRZ7</accession>
<protein>
    <submittedName>
        <fullName evidence="2">Uncharacterized protein</fullName>
    </submittedName>
</protein>
<sequence length="220" mass="24515">FATESIMVYLLHVRETPHTQTIRHSHGYRLILDHIENFNLQFFLIWSGIFLLLPMSVGVAVGYALFQELPSDELKNYSYWEGFAKVLKSGVPGYCVGLILPFAWLSWSGYVENNMPRIGPPGEYSYWQAFGLVGTAIIISVILNLKNRLLLVPGITVPLGITMGMATVFVVIESTVPDNISGLATAYTSVVGTLILIVVNLPLSIWKFRKNKPRIEGNAQ</sequence>
<organism evidence="2 3">
    <name type="scientific">Corynebacterium pseudodiphtheriticum</name>
    <dbReference type="NCBI Taxonomy" id="37637"/>
    <lineage>
        <taxon>Bacteria</taxon>
        <taxon>Bacillati</taxon>
        <taxon>Actinomycetota</taxon>
        <taxon>Actinomycetes</taxon>
        <taxon>Mycobacteriales</taxon>
        <taxon>Corynebacteriaceae</taxon>
        <taxon>Corynebacterium</taxon>
    </lineage>
</organism>
<feature type="transmembrane region" description="Helical" evidence="1">
    <location>
        <begin position="124"/>
        <end position="143"/>
    </location>
</feature>
<keyword evidence="1" id="KW-1133">Transmembrane helix</keyword>